<gene>
    <name evidence="2" type="ORF">ACFY05_23310</name>
</gene>
<dbReference type="SUPFAM" id="SSF54909">
    <property type="entry name" value="Dimeric alpha+beta barrel"/>
    <property type="match status" value="1"/>
</dbReference>
<dbReference type="RefSeq" id="WP_387344013.1">
    <property type="nucleotide sequence ID" value="NZ_JBIAXI010000014.1"/>
</dbReference>
<reference evidence="2 3" key="1">
    <citation type="submission" date="2024-10" db="EMBL/GenBank/DDBJ databases">
        <title>The Natural Products Discovery Center: Release of the First 8490 Sequenced Strains for Exploring Actinobacteria Biosynthetic Diversity.</title>
        <authorList>
            <person name="Kalkreuter E."/>
            <person name="Kautsar S.A."/>
            <person name="Yang D."/>
            <person name="Bader C.D."/>
            <person name="Teijaro C.N."/>
            <person name="Fluegel L."/>
            <person name="Davis C.M."/>
            <person name="Simpson J.R."/>
            <person name="Lauterbach L."/>
            <person name="Steele A.D."/>
            <person name="Gui C."/>
            <person name="Meng S."/>
            <person name="Li G."/>
            <person name="Viehrig K."/>
            <person name="Ye F."/>
            <person name="Su P."/>
            <person name="Kiefer A.F."/>
            <person name="Nichols A."/>
            <person name="Cepeda A.J."/>
            <person name="Yan W."/>
            <person name="Fan B."/>
            <person name="Jiang Y."/>
            <person name="Adhikari A."/>
            <person name="Zheng C.-J."/>
            <person name="Schuster L."/>
            <person name="Cowan T.M."/>
            <person name="Smanski M.J."/>
            <person name="Chevrette M.G."/>
            <person name="De Carvalho L.P.S."/>
            <person name="Shen B."/>
        </authorList>
    </citation>
    <scope>NUCLEOTIDE SEQUENCE [LARGE SCALE GENOMIC DNA]</scope>
    <source>
        <strain evidence="2 3">NPDC001281</strain>
    </source>
</reference>
<dbReference type="InterPro" id="IPR011008">
    <property type="entry name" value="Dimeric_a/b-barrel"/>
</dbReference>
<evidence type="ECO:0000259" key="1">
    <source>
        <dbReference type="Pfam" id="PF07978"/>
    </source>
</evidence>
<dbReference type="Proteomes" id="UP001602119">
    <property type="component" value="Unassembled WGS sequence"/>
</dbReference>
<protein>
    <submittedName>
        <fullName evidence="2">NIPSNAP family protein</fullName>
    </submittedName>
</protein>
<organism evidence="2 3">
    <name type="scientific">Microtetraspora fusca</name>
    <dbReference type="NCBI Taxonomy" id="1997"/>
    <lineage>
        <taxon>Bacteria</taxon>
        <taxon>Bacillati</taxon>
        <taxon>Actinomycetota</taxon>
        <taxon>Actinomycetes</taxon>
        <taxon>Streptosporangiales</taxon>
        <taxon>Streptosporangiaceae</taxon>
        <taxon>Microtetraspora</taxon>
    </lineage>
</organism>
<accession>A0ABW6V915</accession>
<proteinExistence type="predicted"/>
<dbReference type="Gene3D" id="3.30.70.100">
    <property type="match status" value="2"/>
</dbReference>
<feature type="domain" description="NIPSNAP" evidence="1">
    <location>
        <begin position="11"/>
        <end position="108"/>
    </location>
</feature>
<evidence type="ECO:0000313" key="2">
    <source>
        <dbReference type="EMBL" id="MFF4775784.1"/>
    </source>
</evidence>
<dbReference type="Pfam" id="PF07978">
    <property type="entry name" value="NIPSNAP"/>
    <property type="match status" value="1"/>
</dbReference>
<evidence type="ECO:0000313" key="3">
    <source>
        <dbReference type="Proteomes" id="UP001602119"/>
    </source>
</evidence>
<comment type="caution">
    <text evidence="2">The sequence shown here is derived from an EMBL/GenBank/DDBJ whole genome shotgun (WGS) entry which is preliminary data.</text>
</comment>
<sequence>MAPIGEYPITELRQYTLHPGQRDILIDLFDREFVESQEAVGMRILGQFRDLDDPDRFVWLRGFSDMPSRAEALARFYGGPAWKAHGPAANATMIDSDNVLLLRPATTSSGFPATTAIRPPIGGAAPPPSLVLATIYRRDRPFDEAFTGFFDREVRPLLTATGASPLAYLHTEYAENTFPALPVRTGENVFMWFARFPSQAHLDEHLTRLNDSERWRDHVAPVLEPMVLQRLRLTPSARSLLR</sequence>
<dbReference type="EMBL" id="JBIAXI010000014">
    <property type="protein sequence ID" value="MFF4775784.1"/>
    <property type="molecule type" value="Genomic_DNA"/>
</dbReference>
<dbReference type="InterPro" id="IPR012577">
    <property type="entry name" value="NIPSNAP"/>
</dbReference>
<name>A0ABW6V915_MICFU</name>
<keyword evidence="3" id="KW-1185">Reference proteome</keyword>